<evidence type="ECO:0000256" key="7">
    <source>
        <dbReference type="ARBA" id="ARBA00022884"/>
    </source>
</evidence>
<evidence type="ECO:0000256" key="2">
    <source>
        <dbReference type="ARBA" id="ARBA00007471"/>
    </source>
</evidence>
<dbReference type="OrthoDB" id="10259687at2759"/>
<dbReference type="GO" id="GO:0000398">
    <property type="term" value="P:mRNA splicing, via spliceosome"/>
    <property type="evidence" value="ECO:0007669"/>
    <property type="project" value="UniProtKB-ARBA"/>
</dbReference>
<dbReference type="InterPro" id="IPR035979">
    <property type="entry name" value="RBD_domain_sf"/>
</dbReference>
<keyword evidence="18" id="KW-1185">Reference proteome</keyword>
<dbReference type="Proteomes" id="UP000276834">
    <property type="component" value="Unassembled WGS sequence"/>
</dbReference>
<dbReference type="GO" id="GO:0003723">
    <property type="term" value="F:RNA binding"/>
    <property type="evidence" value="ECO:0007669"/>
    <property type="project" value="UniProtKB-UniRule"/>
</dbReference>
<evidence type="ECO:0000256" key="10">
    <source>
        <dbReference type="ARBA" id="ARBA00053340"/>
    </source>
</evidence>
<evidence type="ECO:0000256" key="6">
    <source>
        <dbReference type="ARBA" id="ARBA00022737"/>
    </source>
</evidence>
<evidence type="ECO:0000259" key="16">
    <source>
        <dbReference type="PROSITE" id="PS51339"/>
    </source>
</evidence>
<sequence>VANAIAQAREAAAWLGDAAEGHDGWASPGGATPEEEEDEEEDEDEEEGSSTMLLFESLRDWEKELQRLGAAGWRVSAVNERFDMAPSLPRYLWVPSGLLDHDLKRTFGHFQERRVPRLCWHHPGGGDLLRAASFHPASEPGSEDVRCLEALLLGDRGPCVLADTAELPTLADIQLAHLRLRELCLTGAVAEEKWLSALEGTRWLDHVRSCLRKAVEVASLLAGKRCSVVLQEPSDRDLNCLVASLVQLLGDPHARSLPGFQSLVQREWVAAGHPFPRRLGLLCPDSPREEAPVFLLFLDCTWQLLWQFPADFGFTEAFLLALHDSSFSPYFSTFRFSCQRQRGHSGTPRFPSQIYRPMGGWQDPGGPRGGPQPCTFPPVWAWGRRYTRQQREQFRNPAGPPGPAESRTPGTPADPCPWRSASLVLTLTKGSLCPHPLPWAAGPALNQDGGRAFPSCRHFPPTPGSRFDVTCAVRACGAARAERGKMAAGPISERNQDATVYVGGLDEKVSEPLLWELFLQAGPVVNTHMPKDRVTGQHQGYGFVEFLSEEDADYAIKIMNMIKLYGKPIRVNKASAHNKNLDVGANIFIGNLDPEIDEKLLYDTFSAFGVILQTPKIMRDPDTGNSKGYAFINFASFDASDAAIEAMNGQYLCNRPITVSYAFKKDSKGERHGSAAERLLAAQNPLSQADRPHQLFADAPPPPSVPTPVVTALGPGVTPPG</sequence>
<comment type="similarity">
    <text evidence="2">Belongs to the protein-tyrosine phosphatase family. Non-receptor class myotubularin subfamily.</text>
</comment>
<proteinExistence type="inferred from homology"/>
<dbReference type="GO" id="GO:0005730">
    <property type="term" value="C:nucleolus"/>
    <property type="evidence" value="ECO:0007669"/>
    <property type="project" value="TreeGrafter"/>
</dbReference>
<dbReference type="AlphaFoldDB" id="A0A3L8RV40"/>
<dbReference type="GO" id="GO:0048026">
    <property type="term" value="P:positive regulation of mRNA splicing, via spliceosome"/>
    <property type="evidence" value="ECO:0007669"/>
    <property type="project" value="TreeGrafter"/>
</dbReference>
<dbReference type="SMART" id="SM00360">
    <property type="entry name" value="RRM"/>
    <property type="match status" value="2"/>
</dbReference>
<dbReference type="GO" id="GO:0005686">
    <property type="term" value="C:U2 snRNP"/>
    <property type="evidence" value="ECO:0007669"/>
    <property type="project" value="TreeGrafter"/>
</dbReference>
<comment type="function">
    <text evidence="10">Component of the 17S U2 SnRNP complex of the spliceosome, a large ribonucleoprotein complex that removes introns from transcribed pre-mRNAs. The 17S U2 SnRNP complex (1) directly participates in early spliceosome assembly and (2) mediates recognition of the intron branch site during pre-mRNA splicing by promoting the selection of the pre-mRNA branch-site adenosine, the nucleophile for the first step of splicing. Within the 17S U2 SnRNP complex, SF3B4 is part of the SF3B subcomplex, which is required for 'A' complex assembly formed by the stable binding of U2 snRNP to the branchpoint sequence in pre-mRNA. Sequence independent binding of SF3A and SF3B subcomplexes upstream of the branch site is essential, it may anchor U2 snRNP to the pre-mRNA. May also be involved in the assembly of the 'E' complex. Also acts as a component of the minor spliceosome, which is involved in the splicing of U12-type introns in pre-mRNAs.</text>
</comment>
<evidence type="ECO:0000256" key="11">
    <source>
        <dbReference type="ARBA" id="ARBA00063006"/>
    </source>
</evidence>
<dbReference type="GO" id="GO:0071011">
    <property type="term" value="C:precatalytic spliceosome"/>
    <property type="evidence" value="ECO:0007669"/>
    <property type="project" value="TreeGrafter"/>
</dbReference>
<dbReference type="InterPro" id="IPR029021">
    <property type="entry name" value="Prot-tyrosine_phosphatase-like"/>
</dbReference>
<dbReference type="STRING" id="44316.ENSEGOP00005014423"/>
<evidence type="ECO:0000256" key="3">
    <source>
        <dbReference type="ARBA" id="ARBA00008363"/>
    </source>
</evidence>
<feature type="region of interest" description="Disordered" evidence="14">
    <location>
        <begin position="392"/>
        <end position="415"/>
    </location>
</feature>
<feature type="domain" description="RRM" evidence="15">
    <location>
        <begin position="498"/>
        <end position="576"/>
    </location>
</feature>
<dbReference type="PANTHER" id="PTHR48030:SF3">
    <property type="entry name" value="SPLICING FACTOR 3B SUBUNIT 4"/>
    <property type="match status" value="1"/>
</dbReference>
<dbReference type="InterPro" id="IPR010569">
    <property type="entry name" value="Myotubularin-like_Pase_dom"/>
</dbReference>
<reference evidence="17 18" key="1">
    <citation type="journal article" date="2018" name="Proc. R. Soc. B">
        <title>A non-coding region near Follistatin controls head colour polymorphism in the Gouldian finch.</title>
        <authorList>
            <person name="Toomey M.B."/>
            <person name="Marques C.I."/>
            <person name="Andrade P."/>
            <person name="Araujo P.M."/>
            <person name="Sabatino S."/>
            <person name="Gazda M.A."/>
            <person name="Afonso S."/>
            <person name="Lopes R.J."/>
            <person name="Corbo J.C."/>
            <person name="Carneiro M."/>
        </authorList>
    </citation>
    <scope>NUCLEOTIDE SEQUENCE [LARGE SCALE GENOMIC DNA]</scope>
    <source>
        <strain evidence="17">Red01</strain>
        <tissue evidence="17">Muscle</tissue>
    </source>
</reference>
<comment type="caution">
    <text evidence="17">The sequence shown here is derived from an EMBL/GenBank/DDBJ whole genome shotgun (WGS) entry which is preliminary data.</text>
</comment>
<dbReference type="CDD" id="cd12335">
    <property type="entry name" value="RRM2_SF3B4"/>
    <property type="match status" value="1"/>
</dbReference>
<organism evidence="17 18">
    <name type="scientific">Chloebia gouldiae</name>
    <name type="common">Gouldian finch</name>
    <name type="synonym">Erythrura gouldiae</name>
    <dbReference type="NCBI Taxonomy" id="44316"/>
    <lineage>
        <taxon>Eukaryota</taxon>
        <taxon>Metazoa</taxon>
        <taxon>Chordata</taxon>
        <taxon>Craniata</taxon>
        <taxon>Vertebrata</taxon>
        <taxon>Euteleostomi</taxon>
        <taxon>Archelosauria</taxon>
        <taxon>Archosauria</taxon>
        <taxon>Dinosauria</taxon>
        <taxon>Saurischia</taxon>
        <taxon>Theropoda</taxon>
        <taxon>Coelurosauria</taxon>
        <taxon>Aves</taxon>
        <taxon>Neognathae</taxon>
        <taxon>Neoaves</taxon>
        <taxon>Telluraves</taxon>
        <taxon>Australaves</taxon>
        <taxon>Passeriformes</taxon>
        <taxon>Passeroidea</taxon>
        <taxon>Passeridae</taxon>
        <taxon>Chloebia</taxon>
    </lineage>
</organism>
<comment type="subunit">
    <text evidence="11">Component of the 17S U2 SnRNP complex, a ribonucleoprotein complex that contains small nuclear RNA (snRNA) U2 and a number of specific proteins. Part of the SF3B subcomplex of the 17S U2 SnRNP complex. SF3B associates with the splicing subcomplex SF3A and a 12S RNA unit to form the U2 small nuclear ribonucleoproteins complex (U2 snRNP). SF3B4 has been found in complex spliceosome 'B' and 'C' as well. Component of the minor (U12-type spliceosome) spliceosome. Found in a complex with PRMT9, SF3B2 and SF3B4.</text>
</comment>
<dbReference type="InterPro" id="IPR034158">
    <property type="entry name" value="SF3B4_RRM1"/>
</dbReference>
<protein>
    <recommendedName>
        <fullName evidence="12">Splicing factor 3B subunit 4</fullName>
    </recommendedName>
</protein>
<keyword evidence="4" id="KW-0507">mRNA processing</keyword>
<comment type="subcellular location">
    <subcellularLocation>
        <location evidence="1">Nucleus</location>
    </subcellularLocation>
</comment>
<keyword evidence="5" id="KW-0747">Spliceosome</keyword>
<evidence type="ECO:0000259" key="15">
    <source>
        <dbReference type="PROSITE" id="PS50102"/>
    </source>
</evidence>
<feature type="region of interest" description="Disordered" evidence="14">
    <location>
        <begin position="16"/>
        <end position="50"/>
    </location>
</feature>
<dbReference type="InterPro" id="IPR052084">
    <property type="entry name" value="SF3B4_spliceosome_assoc"/>
</dbReference>
<evidence type="ECO:0000256" key="12">
    <source>
        <dbReference type="ARBA" id="ARBA00070533"/>
    </source>
</evidence>
<dbReference type="PROSITE" id="PS50102">
    <property type="entry name" value="RRM"/>
    <property type="match status" value="2"/>
</dbReference>
<dbReference type="InterPro" id="IPR000504">
    <property type="entry name" value="RRM_dom"/>
</dbReference>
<dbReference type="Pfam" id="PF06602">
    <property type="entry name" value="Myotub-related"/>
    <property type="match status" value="2"/>
</dbReference>
<name>A0A3L8RV40_CHLGU</name>
<keyword evidence="8" id="KW-0508">mRNA splicing</keyword>
<feature type="non-terminal residue" evidence="17">
    <location>
        <position position="721"/>
    </location>
</feature>
<accession>A0A3L8RV40</accession>
<dbReference type="EMBL" id="QUSF01000230">
    <property type="protein sequence ID" value="RLV86168.1"/>
    <property type="molecule type" value="Genomic_DNA"/>
</dbReference>
<comment type="similarity">
    <text evidence="3">Belongs to the SF3B4 family.</text>
</comment>
<keyword evidence="7 13" id="KW-0694">RNA-binding</keyword>
<feature type="domain" description="Myotubularin phosphatase" evidence="16">
    <location>
        <begin position="55"/>
        <end position="422"/>
    </location>
</feature>
<feature type="region of interest" description="Disordered" evidence="14">
    <location>
        <begin position="690"/>
        <end position="721"/>
    </location>
</feature>
<gene>
    <name evidence="17" type="ORF">DV515_00015965</name>
</gene>
<dbReference type="InterPro" id="IPR012677">
    <property type="entry name" value="Nucleotide-bd_a/b_plait_sf"/>
</dbReference>
<feature type="domain" description="RRM" evidence="15">
    <location>
        <begin position="585"/>
        <end position="664"/>
    </location>
</feature>
<dbReference type="Pfam" id="PF00076">
    <property type="entry name" value="RRM_1"/>
    <property type="match status" value="2"/>
</dbReference>
<evidence type="ECO:0000256" key="13">
    <source>
        <dbReference type="PROSITE-ProRule" id="PRU00176"/>
    </source>
</evidence>
<evidence type="ECO:0000256" key="8">
    <source>
        <dbReference type="ARBA" id="ARBA00023187"/>
    </source>
</evidence>
<evidence type="ECO:0000313" key="18">
    <source>
        <dbReference type="Proteomes" id="UP000276834"/>
    </source>
</evidence>
<dbReference type="SUPFAM" id="SSF54928">
    <property type="entry name" value="RNA-binding domain, RBD"/>
    <property type="match status" value="1"/>
</dbReference>
<evidence type="ECO:0000256" key="4">
    <source>
        <dbReference type="ARBA" id="ARBA00022664"/>
    </source>
</evidence>
<dbReference type="CDD" id="cd12334">
    <property type="entry name" value="RRM1_SF3B4"/>
    <property type="match status" value="1"/>
</dbReference>
<dbReference type="FunFam" id="3.30.70.330:FF:000141">
    <property type="entry name" value="Splicing factor 3b subunit 4"/>
    <property type="match status" value="1"/>
</dbReference>
<evidence type="ECO:0000313" key="17">
    <source>
        <dbReference type="EMBL" id="RLV86168.1"/>
    </source>
</evidence>
<keyword evidence="6" id="KW-0677">Repeat</keyword>
<feature type="non-terminal residue" evidence="17">
    <location>
        <position position="1"/>
    </location>
</feature>
<dbReference type="SUPFAM" id="SSF52799">
    <property type="entry name" value="(Phosphotyrosine protein) phosphatases II"/>
    <property type="match status" value="1"/>
</dbReference>
<dbReference type="Gene3D" id="3.30.70.330">
    <property type="match status" value="2"/>
</dbReference>
<evidence type="ECO:0000256" key="5">
    <source>
        <dbReference type="ARBA" id="ARBA00022728"/>
    </source>
</evidence>
<dbReference type="InterPro" id="IPR034159">
    <property type="entry name" value="SF3B4_RRM2"/>
</dbReference>
<evidence type="ECO:0000256" key="1">
    <source>
        <dbReference type="ARBA" id="ARBA00004123"/>
    </source>
</evidence>
<evidence type="ECO:0000256" key="14">
    <source>
        <dbReference type="SAM" id="MobiDB-lite"/>
    </source>
</evidence>
<feature type="compositionally biased region" description="Acidic residues" evidence="14">
    <location>
        <begin position="33"/>
        <end position="48"/>
    </location>
</feature>
<evidence type="ECO:0000256" key="9">
    <source>
        <dbReference type="ARBA" id="ARBA00023242"/>
    </source>
</evidence>
<dbReference type="PANTHER" id="PTHR48030">
    <property type="entry name" value="SPLICING FACTOR 3B SUBUNIT 4"/>
    <property type="match status" value="1"/>
</dbReference>
<keyword evidence="9" id="KW-0539">Nucleus</keyword>
<dbReference type="PROSITE" id="PS51339">
    <property type="entry name" value="PPASE_MYOTUBULARIN"/>
    <property type="match status" value="1"/>
</dbReference>
<dbReference type="FunFam" id="3.30.70.330:FF:000059">
    <property type="entry name" value="splicing factor 3B subunit 4"/>
    <property type="match status" value="1"/>
</dbReference>